<protein>
    <submittedName>
        <fullName evidence="2">Uncharacterized protein</fullName>
    </submittedName>
</protein>
<evidence type="ECO:0000256" key="1">
    <source>
        <dbReference type="SAM" id="MobiDB-lite"/>
    </source>
</evidence>
<dbReference type="OrthoDB" id="6387108at2"/>
<accession>A0A0U3AJI1</accession>
<dbReference type="Proteomes" id="UP000068447">
    <property type="component" value="Chromosome"/>
</dbReference>
<feature type="compositionally biased region" description="Polar residues" evidence="1">
    <location>
        <begin position="29"/>
        <end position="48"/>
    </location>
</feature>
<evidence type="ECO:0000313" key="2">
    <source>
        <dbReference type="EMBL" id="ALS98146.1"/>
    </source>
</evidence>
<reference evidence="2 3" key="1">
    <citation type="submission" date="2015-12" db="EMBL/GenBank/DDBJ databases">
        <title>Complete genome of Lacimicrobium alkaliphilum KCTC 32984.</title>
        <authorList>
            <person name="Kim S.-G."/>
            <person name="Lee Y.-J."/>
        </authorList>
    </citation>
    <scope>NUCLEOTIDE SEQUENCE [LARGE SCALE GENOMIC DNA]</scope>
    <source>
        <strain evidence="2 3">YelD216</strain>
    </source>
</reference>
<dbReference type="STRING" id="1526571.AT746_07655"/>
<evidence type="ECO:0000313" key="3">
    <source>
        <dbReference type="Proteomes" id="UP000068447"/>
    </source>
</evidence>
<gene>
    <name evidence="2" type="ORF">AT746_07655</name>
</gene>
<dbReference type="RefSeq" id="WP_062478645.1">
    <property type="nucleotide sequence ID" value="NZ_CP013650.1"/>
</dbReference>
<dbReference type="EMBL" id="CP013650">
    <property type="protein sequence ID" value="ALS98146.1"/>
    <property type="molecule type" value="Genomic_DNA"/>
</dbReference>
<proteinExistence type="predicted"/>
<keyword evidence="3" id="KW-1185">Reference proteome</keyword>
<dbReference type="AlphaFoldDB" id="A0A0U3AJI1"/>
<name>A0A0U3AJI1_9ALTE</name>
<feature type="region of interest" description="Disordered" evidence="1">
    <location>
        <begin position="1"/>
        <end position="76"/>
    </location>
</feature>
<dbReference type="KEGG" id="lal:AT746_07655"/>
<sequence length="105" mass="12149">MEIESSLVASQQGLIVNPAIKETSREANPRQQQDNAPTELPRSQTVIRQGSEESQVEAERYRKQQQQFYDQPEPRNRQAIDAYQSLSRLQVREQIQQSMGIDTYV</sequence>
<organism evidence="2 3">
    <name type="scientific">Lacimicrobium alkaliphilum</name>
    <dbReference type="NCBI Taxonomy" id="1526571"/>
    <lineage>
        <taxon>Bacteria</taxon>
        <taxon>Pseudomonadati</taxon>
        <taxon>Pseudomonadota</taxon>
        <taxon>Gammaproteobacteria</taxon>
        <taxon>Alteromonadales</taxon>
        <taxon>Alteromonadaceae</taxon>
        <taxon>Lacimicrobium</taxon>
    </lineage>
</organism>